<organism evidence="2 3">
    <name type="scientific">Agrobacterium tumefaciens</name>
    <dbReference type="NCBI Taxonomy" id="358"/>
    <lineage>
        <taxon>Bacteria</taxon>
        <taxon>Pseudomonadati</taxon>
        <taxon>Pseudomonadota</taxon>
        <taxon>Alphaproteobacteria</taxon>
        <taxon>Hyphomicrobiales</taxon>
        <taxon>Rhizobiaceae</taxon>
        <taxon>Rhizobium/Agrobacterium group</taxon>
        <taxon>Agrobacterium</taxon>
        <taxon>Agrobacterium tumefaciens complex</taxon>
    </lineage>
</organism>
<feature type="transmembrane region" description="Helical" evidence="1">
    <location>
        <begin position="105"/>
        <end position="122"/>
    </location>
</feature>
<feature type="transmembrane region" description="Helical" evidence="1">
    <location>
        <begin position="134"/>
        <end position="154"/>
    </location>
</feature>
<protein>
    <recommendedName>
        <fullName evidence="4">HdeD family acid-resistance protein</fullName>
    </recommendedName>
</protein>
<sequence length="189" mass="19831">MTTITANANPGIALKRARANWGWYVALGLGLIVAGFVASINLFATTLASVIYIAAMMLVGAVFQIVHAFSAGGWRRQTIDLFSGLFYGVASAFLIFDPILSAVDMSLVIGVLLIAAGVFKIATGLRARTNRGWCWILASGIATTVIGIVILATWPGVGLGLLGAMLTVDLLFQGCGFLAFGLALKKRHG</sequence>
<accession>A0AB36EBQ3</accession>
<evidence type="ECO:0000313" key="3">
    <source>
        <dbReference type="Proteomes" id="UP000093451"/>
    </source>
</evidence>
<dbReference type="Proteomes" id="UP000093451">
    <property type="component" value="Unassembled WGS sequence"/>
</dbReference>
<dbReference type="EMBL" id="LXKT01000029">
    <property type="protein sequence ID" value="OCJ32914.1"/>
    <property type="molecule type" value="Genomic_DNA"/>
</dbReference>
<comment type="caution">
    <text evidence="2">The sequence shown here is derived from an EMBL/GenBank/DDBJ whole genome shotgun (WGS) entry which is preliminary data.</text>
</comment>
<dbReference type="InterPro" id="IPR052712">
    <property type="entry name" value="Acid_resist_chaperone_HdeD"/>
</dbReference>
<evidence type="ECO:0000256" key="1">
    <source>
        <dbReference type="SAM" id="Phobius"/>
    </source>
</evidence>
<feature type="transmembrane region" description="Helical" evidence="1">
    <location>
        <begin position="50"/>
        <end position="69"/>
    </location>
</feature>
<keyword evidence="1" id="KW-1133">Transmembrane helix</keyword>
<dbReference type="AlphaFoldDB" id="A0AB36EBQ3"/>
<gene>
    <name evidence="2" type="ORF">A6U91_21345</name>
</gene>
<keyword evidence="1" id="KW-0812">Transmembrane</keyword>
<dbReference type="InterPro" id="IPR005325">
    <property type="entry name" value="DUF308_memb"/>
</dbReference>
<feature type="transmembrane region" description="Helical" evidence="1">
    <location>
        <begin position="81"/>
        <end position="99"/>
    </location>
</feature>
<proteinExistence type="predicted"/>
<feature type="transmembrane region" description="Helical" evidence="1">
    <location>
        <begin position="160"/>
        <end position="184"/>
    </location>
</feature>
<name>A0AB36EBQ3_AGRTU</name>
<keyword evidence="1" id="KW-0472">Membrane</keyword>
<reference evidence="2 3" key="1">
    <citation type="journal article" date="2016" name="PeerJ">
        <title>Gall-ID: tools for genotyping gall-causing phytopathogenic bacteria.</title>
        <authorList>
            <person name="Davis E.W.II."/>
            <person name="Weisberg A.J."/>
            <person name="Tabima J.F."/>
            <person name="Grunwald N.J."/>
            <person name="Chang J.H."/>
        </authorList>
    </citation>
    <scope>NUCLEOTIDE SEQUENCE [LARGE SCALE GENOMIC DNA]</scope>
    <source>
        <strain evidence="2 3">N2/73</strain>
    </source>
</reference>
<dbReference type="RefSeq" id="WP_065689195.1">
    <property type="nucleotide sequence ID" value="NZ_LXKT01000029.1"/>
</dbReference>
<dbReference type="Pfam" id="PF03729">
    <property type="entry name" value="DUF308"/>
    <property type="match status" value="1"/>
</dbReference>
<dbReference type="GO" id="GO:0005886">
    <property type="term" value="C:plasma membrane"/>
    <property type="evidence" value="ECO:0007669"/>
    <property type="project" value="TreeGrafter"/>
</dbReference>
<dbReference type="PANTHER" id="PTHR34989:SF1">
    <property type="entry name" value="PROTEIN HDED"/>
    <property type="match status" value="1"/>
</dbReference>
<feature type="transmembrane region" description="Helical" evidence="1">
    <location>
        <begin position="21"/>
        <end position="44"/>
    </location>
</feature>
<evidence type="ECO:0008006" key="4">
    <source>
        <dbReference type="Google" id="ProtNLM"/>
    </source>
</evidence>
<evidence type="ECO:0000313" key="2">
    <source>
        <dbReference type="EMBL" id="OCJ32914.1"/>
    </source>
</evidence>
<dbReference type="PANTHER" id="PTHR34989">
    <property type="entry name" value="PROTEIN HDED"/>
    <property type="match status" value="1"/>
</dbReference>